<dbReference type="OrthoDB" id="4161186at2759"/>
<gene>
    <name evidence="3 5" type="ORF">P152DRAFT_210105</name>
</gene>
<dbReference type="Pfam" id="PF20516">
    <property type="entry name" value="PDDEXK_12"/>
    <property type="match status" value="1"/>
</dbReference>
<proteinExistence type="predicted"/>
<feature type="compositionally biased region" description="Polar residues" evidence="1">
    <location>
        <begin position="30"/>
        <end position="44"/>
    </location>
</feature>
<reference evidence="3 5" key="1">
    <citation type="submission" date="2020-01" db="EMBL/GenBank/DDBJ databases">
        <authorList>
            <consortium name="DOE Joint Genome Institute"/>
            <person name="Haridas S."/>
            <person name="Albert R."/>
            <person name="Binder M."/>
            <person name="Bloem J."/>
            <person name="Labutti K."/>
            <person name="Salamov A."/>
            <person name="Andreopoulos B."/>
            <person name="Baker S.E."/>
            <person name="Barry K."/>
            <person name="Bills G."/>
            <person name="Bluhm B.H."/>
            <person name="Cannon C."/>
            <person name="Castanera R."/>
            <person name="Culley D.E."/>
            <person name="Daum C."/>
            <person name="Ezra D."/>
            <person name="Gonzalez J.B."/>
            <person name="Henrissat B."/>
            <person name="Kuo A."/>
            <person name="Liang C."/>
            <person name="Lipzen A."/>
            <person name="Lutzoni F."/>
            <person name="Magnuson J."/>
            <person name="Mondo S."/>
            <person name="Nolan M."/>
            <person name="Ohm R."/>
            <person name="Pangilinan J."/>
            <person name="Park H.-J."/>
            <person name="Ramirez L."/>
            <person name="Alfaro M."/>
            <person name="Sun H."/>
            <person name="Tritt A."/>
            <person name="Yoshinaga Y."/>
            <person name="Zwiers L.-H."/>
            <person name="Turgeon B.G."/>
            <person name="Goodwin S.B."/>
            <person name="Spatafora J.W."/>
            <person name="Crous P.W."/>
            <person name="Grigoriev I.V."/>
        </authorList>
    </citation>
    <scope>NUCLEOTIDE SEQUENCE</scope>
    <source>
        <strain evidence="3 5">CBS 781.70</strain>
    </source>
</reference>
<dbReference type="InterPro" id="IPR046797">
    <property type="entry name" value="PDDEXK_12"/>
</dbReference>
<reference evidence="5" key="3">
    <citation type="submission" date="2025-04" db="UniProtKB">
        <authorList>
            <consortium name="RefSeq"/>
        </authorList>
    </citation>
    <scope>IDENTIFICATION</scope>
    <source>
        <strain evidence="5">CBS 781.70</strain>
    </source>
</reference>
<evidence type="ECO:0000256" key="1">
    <source>
        <dbReference type="SAM" id="MobiDB-lite"/>
    </source>
</evidence>
<organism evidence="3">
    <name type="scientific">Eremomyces bilateralis CBS 781.70</name>
    <dbReference type="NCBI Taxonomy" id="1392243"/>
    <lineage>
        <taxon>Eukaryota</taxon>
        <taxon>Fungi</taxon>
        <taxon>Dikarya</taxon>
        <taxon>Ascomycota</taxon>
        <taxon>Pezizomycotina</taxon>
        <taxon>Dothideomycetes</taxon>
        <taxon>Dothideomycetes incertae sedis</taxon>
        <taxon>Eremomycetales</taxon>
        <taxon>Eremomycetaceae</taxon>
        <taxon>Eremomyces</taxon>
    </lineage>
</organism>
<dbReference type="GeneID" id="54414981"/>
<protein>
    <recommendedName>
        <fullName evidence="2">PD-(D/E)XK nuclease-like domain-containing protein</fullName>
    </recommendedName>
</protein>
<evidence type="ECO:0000313" key="3">
    <source>
        <dbReference type="EMBL" id="KAF1808816.1"/>
    </source>
</evidence>
<sequence length="470" mass="52229">MEPADIASWIENTQRAIPSSRHRDAKDSKSSALQSSPVRLSWSSKPLLYHPLQTVTPPSSVKNPTRRKQRLSLPATERSSSPRKRQRGQDSDTVLSSSSRNIAVLDSRTVLSATSLGSGSSPKRNNSPTRDHAIELRTSVPSIQTDSLIRADIPKQVRGLRKLLITNFGRSFLPAGLKEVISSDPDLVDEIDDDAYDETDQRAPKDILSLLDNIQRIVANARDCEQNHRDENAWCMDVIQPLLELALKESVSNEWLLQSVQSQRVQTNFLSRTASNALIERKTDYVLSYSHKDPATSELYEKLARNGMRDRLGHTRDSFTKRTALFSGIEVKPSDGGHAQAELQLSVWLAASLRNKARLVETAQRFASTGAKEGTASETQDCVKVFPEPGATIVGHDHQIYYAWIDSDENTTNVGPDDRLSASTRSVRGAFLLLDLYKRILQYGSAGSQYKNWFFGDVLQQLVSGADLEG</sequence>
<evidence type="ECO:0000313" key="5">
    <source>
        <dbReference type="RefSeq" id="XP_033530447.1"/>
    </source>
</evidence>
<keyword evidence="4" id="KW-1185">Reference proteome</keyword>
<dbReference type="AlphaFoldDB" id="A0A6G1FSV3"/>
<evidence type="ECO:0000313" key="4">
    <source>
        <dbReference type="Proteomes" id="UP000504638"/>
    </source>
</evidence>
<evidence type="ECO:0000259" key="2">
    <source>
        <dbReference type="Pfam" id="PF20516"/>
    </source>
</evidence>
<feature type="compositionally biased region" description="Polar residues" evidence="1">
    <location>
        <begin position="53"/>
        <end position="63"/>
    </location>
</feature>
<feature type="domain" description="PD-(D/E)XK nuclease-like" evidence="2">
    <location>
        <begin position="189"/>
        <end position="444"/>
    </location>
</feature>
<name>A0A6G1FSV3_9PEZI</name>
<dbReference type="EMBL" id="ML975179">
    <property type="protein sequence ID" value="KAF1808816.1"/>
    <property type="molecule type" value="Genomic_DNA"/>
</dbReference>
<dbReference type="Proteomes" id="UP000504638">
    <property type="component" value="Unplaced"/>
</dbReference>
<feature type="region of interest" description="Disordered" evidence="1">
    <location>
        <begin position="1"/>
        <end position="99"/>
    </location>
</feature>
<dbReference type="RefSeq" id="XP_033530447.1">
    <property type="nucleotide sequence ID" value="XM_033674411.1"/>
</dbReference>
<reference evidence="5" key="2">
    <citation type="submission" date="2020-04" db="EMBL/GenBank/DDBJ databases">
        <authorList>
            <consortium name="NCBI Genome Project"/>
        </authorList>
    </citation>
    <scope>NUCLEOTIDE SEQUENCE</scope>
    <source>
        <strain evidence="5">CBS 781.70</strain>
    </source>
</reference>
<accession>A0A6G1FSV3</accession>